<sequence>MNRTTLPEASQCVNPAGNHFPDMTVLERKCQLQLQQHQGQGSSLDYFVPPGLNTTGAFCMTSQGSIVADSLKKKKNNSSSNLGKLDQGVYSSWPDFGGFGGNYGWFGNDTRLLGVNYGTIMNTSVPLPQVAAAGRSMEVMAEEKVKGYVLVDQKSSRAGDESLGKRKFNILNNIKTDNGNGEKEMEEETEKAESKVTAQSNHACKSNKKETNSKEKAKNSEVTKTDYIHVRARRGQATDSHSLAERARREKISERMKFLQDLVPGCNKITGKAGMLDEIINYVQSLQRQVEFLSMKLAVANPRLDLDIDTLFAKESTLACAPNFPSTEMLSDLSAQAFLHFNPASQLASPSGAGSGVNPNPGIWRTISAPLPATEKFLSSFTQTQVQSATWDDMSLQNLYNVEFQPGRTITIPGQLFTGSLEASDMKIGM</sequence>
<dbReference type="EMBL" id="CM042889">
    <property type="protein sequence ID" value="KAI4318348.1"/>
    <property type="molecule type" value="Genomic_DNA"/>
</dbReference>
<gene>
    <name evidence="1" type="ORF">MLD38_032067</name>
</gene>
<evidence type="ECO:0000313" key="2">
    <source>
        <dbReference type="Proteomes" id="UP001057402"/>
    </source>
</evidence>
<protein>
    <submittedName>
        <fullName evidence="1">Uncharacterized protein</fullName>
    </submittedName>
</protein>
<organism evidence="1 2">
    <name type="scientific">Melastoma candidum</name>
    <dbReference type="NCBI Taxonomy" id="119954"/>
    <lineage>
        <taxon>Eukaryota</taxon>
        <taxon>Viridiplantae</taxon>
        <taxon>Streptophyta</taxon>
        <taxon>Embryophyta</taxon>
        <taxon>Tracheophyta</taxon>
        <taxon>Spermatophyta</taxon>
        <taxon>Magnoliopsida</taxon>
        <taxon>eudicotyledons</taxon>
        <taxon>Gunneridae</taxon>
        <taxon>Pentapetalae</taxon>
        <taxon>rosids</taxon>
        <taxon>malvids</taxon>
        <taxon>Myrtales</taxon>
        <taxon>Melastomataceae</taxon>
        <taxon>Melastomatoideae</taxon>
        <taxon>Melastomateae</taxon>
        <taxon>Melastoma</taxon>
    </lineage>
</organism>
<comment type="caution">
    <text evidence="1">The sequence shown here is derived from an EMBL/GenBank/DDBJ whole genome shotgun (WGS) entry which is preliminary data.</text>
</comment>
<proteinExistence type="predicted"/>
<dbReference type="Proteomes" id="UP001057402">
    <property type="component" value="Chromosome 10"/>
</dbReference>
<keyword evidence="2" id="KW-1185">Reference proteome</keyword>
<accession>A0ACB9M355</accession>
<evidence type="ECO:0000313" key="1">
    <source>
        <dbReference type="EMBL" id="KAI4318348.1"/>
    </source>
</evidence>
<reference evidence="2" key="1">
    <citation type="journal article" date="2023" name="Front. Plant Sci.">
        <title>Chromosomal-level genome assembly of Melastoma candidum provides insights into trichome evolution.</title>
        <authorList>
            <person name="Zhong Y."/>
            <person name="Wu W."/>
            <person name="Sun C."/>
            <person name="Zou P."/>
            <person name="Liu Y."/>
            <person name="Dai S."/>
            <person name="Zhou R."/>
        </authorList>
    </citation>
    <scope>NUCLEOTIDE SEQUENCE [LARGE SCALE GENOMIC DNA]</scope>
</reference>
<name>A0ACB9M355_9MYRT</name>